<comment type="caution">
    <text evidence="6">Lacks conserved residue(s) required for the propagation of feature annotation.</text>
</comment>
<feature type="region of interest" description="Disordered" evidence="7">
    <location>
        <begin position="386"/>
        <end position="441"/>
    </location>
</feature>
<name>A0A8S2GEG5_9BILA</name>
<dbReference type="InterPro" id="IPR008942">
    <property type="entry name" value="ENTH_VHS"/>
</dbReference>
<dbReference type="InterPro" id="IPR029052">
    <property type="entry name" value="Metallo-depent_PP-like"/>
</dbReference>
<keyword evidence="6" id="KW-0472">Membrane</keyword>
<keyword evidence="4" id="KW-0597">Phosphoprotein</keyword>
<feature type="compositionally biased region" description="Polar residues" evidence="7">
    <location>
        <begin position="420"/>
        <end position="435"/>
    </location>
</feature>
<dbReference type="GO" id="GO:0005886">
    <property type="term" value="C:plasma membrane"/>
    <property type="evidence" value="ECO:0007669"/>
    <property type="project" value="TreeGrafter"/>
</dbReference>
<sequence>MLARGVRNVIYNYTDAQRKVREATSNDAWGPSPALMHEIADLTHNVVAYAEIMPIVWKRLNDHGKNWRHVYKSLVLLDYLIKYGNERVNQQCKENIFAIQTLKDFQYIEDNKDQGFNVREKAKQLVSLLKDDERLKNERRKAQEGRNNYYQQAMGMDSNGAITYGRQTAPVRRNSTNDITQANSDYPSNNNYMSNTNTVRSSSFNDGINTHTKKEFVQPTNQEEEQLQMQIALAESQREAEEEERRRRNDDLRLKMALERSVSENSTDANQAQSFDMSNPSQLDPSLFTQRPMDHTTWNDANPASDFGWNTKPTNNSGFSSYDTSSRTNDPWSSEPATALASSTLDPWQLPNLKSSAWQGNTIGLNSQNNSLPRTSTSPLLITNNTAATTTNNNPWDSLTKDSHTITASSDDPWGLSTGDPRNNSHTTNISPSQNDQRHTTKQADNELNEFFGVTDNYSKTVSSSAFSTTTTSTNPWNMPLLSTNLPPQTTSPIQNSFSSSDLSKNMLYPTIPSKPNQTSQSPFPANSSAAASRKTPESFLGDKFIGLVNLDKLVTEPKTTNPFGANPRAPNPFAQTVKPPTLEQLSSVTNTSGFSQPPTLPPPLIPLSSSLAPTPPPDNDDCWNHLKTYLRRYRNALNLLNEACSKWKIIHRETPLLFILQLGDIIDGISFKNGKSDQDLKTILEPFNQLKSEIHCQIYHHWGNHDFYNFKREILHSLPLCSFDTKQIYPAHYGTFEVCKHLRIISLDTYETSGLGVDKTSIVYQQAVDMLKKHNSNDNLNEPGNLRGHQKRFVLFNGGVSDKQLEWLNRQLAEAVENNEKIIITGENQRHNPIHPSACNNMCLLWNYKEVLDILWQYDCVIAVICGHDHDGGYFRDRKNIHHLTFSAIVETNPNTNAFATVHVYPDCLLIQGVGRISTYQIDCQEKERKTMRLYNRAVLIHRRIIYQPWKDQGISMLKYATEHIPHIVFGVPLAVFCMAVYGFKSVYKANKYQYNVYKRRCMVRRPEDVPLEYRPFCS</sequence>
<feature type="region of interest" description="Disordered" evidence="7">
    <location>
        <begin position="466"/>
        <end position="536"/>
    </location>
</feature>
<gene>
    <name evidence="9" type="ORF">OVA965_LOCUS566</name>
    <name evidence="10" type="ORF">TMI583_LOCUS566</name>
</gene>
<dbReference type="EMBL" id="CAJOBA010000080">
    <property type="protein sequence ID" value="CAF3502003.1"/>
    <property type="molecule type" value="Genomic_DNA"/>
</dbReference>
<dbReference type="SUPFAM" id="SSF56300">
    <property type="entry name" value="Metallo-dependent phosphatases"/>
    <property type="match status" value="1"/>
</dbReference>
<evidence type="ECO:0000256" key="5">
    <source>
        <dbReference type="ARBA" id="ARBA00023121"/>
    </source>
</evidence>
<keyword evidence="6" id="KW-1133">Transmembrane helix</keyword>
<feature type="compositionally biased region" description="Polar residues" evidence="7">
    <location>
        <begin position="263"/>
        <end position="289"/>
    </location>
</feature>
<dbReference type="Proteomes" id="UP000677228">
    <property type="component" value="Unassembled WGS sequence"/>
</dbReference>
<dbReference type="AlphaFoldDB" id="A0A8S2GEG5"/>
<dbReference type="EMBL" id="CAJNOK010000080">
    <property type="protein sequence ID" value="CAF0727721.1"/>
    <property type="molecule type" value="Genomic_DNA"/>
</dbReference>
<evidence type="ECO:0000313" key="9">
    <source>
        <dbReference type="EMBL" id="CAF0727721.1"/>
    </source>
</evidence>
<dbReference type="InterPro" id="IPR003903">
    <property type="entry name" value="UIM_dom"/>
</dbReference>
<dbReference type="CDD" id="cd16990">
    <property type="entry name" value="ENTH_Epsin"/>
    <property type="match status" value="1"/>
</dbReference>
<keyword evidence="3" id="KW-0963">Cytoplasm</keyword>
<accession>A0A8S2GEG5</accession>
<dbReference type="Gene3D" id="3.60.21.10">
    <property type="match status" value="1"/>
</dbReference>
<reference evidence="10" key="1">
    <citation type="submission" date="2021-02" db="EMBL/GenBank/DDBJ databases">
        <authorList>
            <person name="Nowell W R."/>
        </authorList>
    </citation>
    <scope>NUCLEOTIDE SEQUENCE</scope>
</reference>
<dbReference type="GO" id="GO:0006897">
    <property type="term" value="P:endocytosis"/>
    <property type="evidence" value="ECO:0007669"/>
    <property type="project" value="TreeGrafter"/>
</dbReference>
<feature type="region of interest" description="Disordered" evidence="7">
    <location>
        <begin position="260"/>
        <end position="338"/>
    </location>
</feature>
<feature type="region of interest" description="Disordered" evidence="7">
    <location>
        <begin position="233"/>
        <end position="252"/>
    </location>
</feature>
<evidence type="ECO:0000256" key="6">
    <source>
        <dbReference type="PROSITE-ProRule" id="PRU00243"/>
    </source>
</evidence>
<evidence type="ECO:0000256" key="7">
    <source>
        <dbReference type="SAM" id="MobiDB-lite"/>
    </source>
</evidence>
<comment type="caution">
    <text evidence="10">The sequence shown here is derived from an EMBL/GenBank/DDBJ whole genome shotgun (WGS) entry which is preliminary data.</text>
</comment>
<feature type="compositionally biased region" description="Low complexity" evidence="7">
    <location>
        <begin position="520"/>
        <end position="533"/>
    </location>
</feature>
<evidence type="ECO:0000259" key="8">
    <source>
        <dbReference type="PROSITE" id="PS50942"/>
    </source>
</evidence>
<evidence type="ECO:0000256" key="1">
    <source>
        <dbReference type="ARBA" id="ARBA00004496"/>
    </source>
</evidence>
<feature type="domain" description="ENTH" evidence="8">
    <location>
        <begin position="8"/>
        <end position="139"/>
    </location>
</feature>
<dbReference type="PROSITE" id="PS50942">
    <property type="entry name" value="ENTH"/>
    <property type="match status" value="1"/>
</dbReference>
<protein>
    <recommendedName>
        <fullName evidence="8">ENTH domain-containing protein</fullName>
    </recommendedName>
</protein>
<proteinExistence type="inferred from homology"/>
<dbReference type="Pfam" id="PF00149">
    <property type="entry name" value="Metallophos"/>
    <property type="match status" value="1"/>
</dbReference>
<evidence type="ECO:0000313" key="10">
    <source>
        <dbReference type="EMBL" id="CAF3502003.1"/>
    </source>
</evidence>
<feature type="compositionally biased region" description="Polar residues" evidence="7">
    <location>
        <begin position="475"/>
        <end position="504"/>
    </location>
</feature>
<dbReference type="PANTHER" id="PTHR12276:SF115">
    <property type="entry name" value="FI19443P1"/>
    <property type="match status" value="1"/>
</dbReference>
<organism evidence="10 11">
    <name type="scientific">Didymodactylos carnosus</name>
    <dbReference type="NCBI Taxonomy" id="1234261"/>
    <lineage>
        <taxon>Eukaryota</taxon>
        <taxon>Metazoa</taxon>
        <taxon>Spiralia</taxon>
        <taxon>Gnathifera</taxon>
        <taxon>Rotifera</taxon>
        <taxon>Eurotatoria</taxon>
        <taxon>Bdelloidea</taxon>
        <taxon>Philodinida</taxon>
        <taxon>Philodinidae</taxon>
        <taxon>Didymodactylos</taxon>
    </lineage>
</organism>
<dbReference type="PROSITE" id="PS50330">
    <property type="entry name" value="UIM"/>
    <property type="match status" value="1"/>
</dbReference>
<evidence type="ECO:0000256" key="2">
    <source>
        <dbReference type="ARBA" id="ARBA00010130"/>
    </source>
</evidence>
<dbReference type="Proteomes" id="UP000682733">
    <property type="component" value="Unassembled WGS sequence"/>
</dbReference>
<dbReference type="SMART" id="SM00273">
    <property type="entry name" value="ENTH"/>
    <property type="match status" value="1"/>
</dbReference>
<keyword evidence="5" id="KW-0446">Lipid-binding</keyword>
<comment type="subcellular location">
    <subcellularLocation>
        <location evidence="1">Cytoplasm</location>
    </subcellularLocation>
</comment>
<dbReference type="SUPFAM" id="SSF48464">
    <property type="entry name" value="ENTH/VHS domain"/>
    <property type="match status" value="1"/>
</dbReference>
<dbReference type="PANTHER" id="PTHR12276">
    <property type="entry name" value="EPSIN/ENT-RELATED"/>
    <property type="match status" value="1"/>
</dbReference>
<evidence type="ECO:0000256" key="3">
    <source>
        <dbReference type="ARBA" id="ARBA00022490"/>
    </source>
</evidence>
<dbReference type="GO" id="GO:0005768">
    <property type="term" value="C:endosome"/>
    <property type="evidence" value="ECO:0007669"/>
    <property type="project" value="TreeGrafter"/>
</dbReference>
<dbReference type="InterPro" id="IPR013809">
    <property type="entry name" value="ENTH"/>
</dbReference>
<feature type="transmembrane region" description="Helical" evidence="6">
    <location>
        <begin position="966"/>
        <end position="985"/>
    </location>
</feature>
<comment type="similarity">
    <text evidence="2">Belongs to the epsin family.</text>
</comment>
<evidence type="ECO:0000256" key="4">
    <source>
        <dbReference type="ARBA" id="ARBA00022553"/>
    </source>
</evidence>
<dbReference type="GO" id="GO:0016787">
    <property type="term" value="F:hydrolase activity"/>
    <property type="evidence" value="ECO:0007669"/>
    <property type="project" value="InterPro"/>
</dbReference>
<dbReference type="GO" id="GO:0005543">
    <property type="term" value="F:phospholipid binding"/>
    <property type="evidence" value="ECO:0007669"/>
    <property type="project" value="TreeGrafter"/>
</dbReference>
<dbReference type="GO" id="GO:0030125">
    <property type="term" value="C:clathrin vesicle coat"/>
    <property type="evidence" value="ECO:0007669"/>
    <property type="project" value="TreeGrafter"/>
</dbReference>
<dbReference type="FunFam" id="1.25.40.90:FF:000006">
    <property type="entry name" value="Clathrin interactor 1"/>
    <property type="match status" value="1"/>
</dbReference>
<dbReference type="InterPro" id="IPR004843">
    <property type="entry name" value="Calcineurin-like_PHP"/>
</dbReference>
<feature type="compositionally biased region" description="Polar residues" evidence="7">
    <location>
        <begin position="311"/>
        <end position="338"/>
    </location>
</feature>
<feature type="compositionally biased region" description="Basic and acidic residues" evidence="7">
    <location>
        <begin position="236"/>
        <end position="252"/>
    </location>
</feature>
<dbReference type="Pfam" id="PF01417">
    <property type="entry name" value="ENTH"/>
    <property type="match status" value="1"/>
</dbReference>
<dbReference type="Gene3D" id="1.25.40.90">
    <property type="match status" value="1"/>
</dbReference>
<dbReference type="GO" id="GO:0030276">
    <property type="term" value="F:clathrin binding"/>
    <property type="evidence" value="ECO:0007669"/>
    <property type="project" value="TreeGrafter"/>
</dbReference>
<keyword evidence="6" id="KW-0812">Transmembrane</keyword>
<evidence type="ECO:0000313" key="11">
    <source>
        <dbReference type="Proteomes" id="UP000682733"/>
    </source>
</evidence>